<feature type="compositionally biased region" description="Low complexity" evidence="7">
    <location>
        <begin position="39"/>
        <end position="50"/>
    </location>
</feature>
<keyword evidence="4" id="KW-0862">Zinc</keyword>
<evidence type="ECO:0000256" key="6">
    <source>
        <dbReference type="ARBA" id="ARBA00048348"/>
    </source>
</evidence>
<evidence type="ECO:0000313" key="10">
    <source>
        <dbReference type="EMBL" id="MFC5480134.1"/>
    </source>
</evidence>
<name>A0ABW0MPG0_9BURK</name>
<dbReference type="Gene3D" id="3.10.200.10">
    <property type="entry name" value="Alpha carbonic anhydrase"/>
    <property type="match status" value="1"/>
</dbReference>
<dbReference type="SMART" id="SM01057">
    <property type="entry name" value="Carb_anhydrase"/>
    <property type="match status" value="1"/>
</dbReference>
<accession>A0ABW0MPG0</accession>
<evidence type="ECO:0000256" key="3">
    <source>
        <dbReference type="ARBA" id="ARBA00022723"/>
    </source>
</evidence>
<feature type="region of interest" description="Disordered" evidence="7">
    <location>
        <begin position="19"/>
        <end position="78"/>
    </location>
</feature>
<gene>
    <name evidence="10" type="ORF">ACFPQ5_18195</name>
</gene>
<dbReference type="EMBL" id="JBHSMR010000013">
    <property type="protein sequence ID" value="MFC5480134.1"/>
    <property type="molecule type" value="Genomic_DNA"/>
</dbReference>
<dbReference type="InterPro" id="IPR001148">
    <property type="entry name" value="CA_dom"/>
</dbReference>
<feature type="compositionally biased region" description="Basic and acidic residues" evidence="7">
    <location>
        <begin position="51"/>
        <end position="71"/>
    </location>
</feature>
<dbReference type="PROSITE" id="PS51144">
    <property type="entry name" value="ALPHA_CA_2"/>
    <property type="match status" value="1"/>
</dbReference>
<feature type="domain" description="Alpha-carbonic anhydrase" evidence="9">
    <location>
        <begin position="164"/>
        <end position="386"/>
    </location>
</feature>
<dbReference type="CDD" id="cd03124">
    <property type="entry name" value="alpha_CA_prokaryotic_like"/>
    <property type="match status" value="1"/>
</dbReference>
<dbReference type="PANTHER" id="PTHR18952">
    <property type="entry name" value="CARBONIC ANHYDRASE"/>
    <property type="match status" value="1"/>
</dbReference>
<evidence type="ECO:0000256" key="8">
    <source>
        <dbReference type="SAM" id="SignalP"/>
    </source>
</evidence>
<evidence type="ECO:0000256" key="5">
    <source>
        <dbReference type="ARBA" id="ARBA00023239"/>
    </source>
</evidence>
<dbReference type="PANTHER" id="PTHR18952:SF265">
    <property type="entry name" value="CARBONIC ANHYDRASE"/>
    <property type="match status" value="1"/>
</dbReference>
<protein>
    <recommendedName>
        <fullName evidence="2">carbonic anhydrase</fullName>
        <ecNumber evidence="2">4.2.1.1</ecNumber>
    </recommendedName>
</protein>
<dbReference type="EC" id="4.2.1.1" evidence="2"/>
<organism evidence="10 11">
    <name type="scientific">Massilia suwonensis</name>
    <dbReference type="NCBI Taxonomy" id="648895"/>
    <lineage>
        <taxon>Bacteria</taxon>
        <taxon>Pseudomonadati</taxon>
        <taxon>Pseudomonadota</taxon>
        <taxon>Betaproteobacteria</taxon>
        <taxon>Burkholderiales</taxon>
        <taxon>Oxalobacteraceae</taxon>
        <taxon>Telluria group</taxon>
        <taxon>Massilia</taxon>
    </lineage>
</organism>
<feature type="chain" id="PRO_5045614102" description="carbonic anhydrase" evidence="8">
    <location>
        <begin position="20"/>
        <end position="386"/>
    </location>
</feature>
<dbReference type="RefSeq" id="WP_379758907.1">
    <property type="nucleotide sequence ID" value="NZ_JBHSMR010000013.1"/>
</dbReference>
<reference evidence="11" key="1">
    <citation type="journal article" date="2019" name="Int. J. Syst. Evol. Microbiol.">
        <title>The Global Catalogue of Microorganisms (GCM) 10K type strain sequencing project: providing services to taxonomists for standard genome sequencing and annotation.</title>
        <authorList>
            <consortium name="The Broad Institute Genomics Platform"/>
            <consortium name="The Broad Institute Genome Sequencing Center for Infectious Disease"/>
            <person name="Wu L."/>
            <person name="Ma J."/>
        </authorList>
    </citation>
    <scope>NUCLEOTIDE SEQUENCE [LARGE SCALE GENOMIC DNA]</scope>
    <source>
        <strain evidence="11">CCUG 43111</strain>
    </source>
</reference>
<evidence type="ECO:0000256" key="1">
    <source>
        <dbReference type="ARBA" id="ARBA00010718"/>
    </source>
</evidence>
<keyword evidence="11" id="KW-1185">Reference proteome</keyword>
<proteinExistence type="inferred from homology"/>
<evidence type="ECO:0000259" key="9">
    <source>
        <dbReference type="PROSITE" id="PS51144"/>
    </source>
</evidence>
<comment type="caution">
    <text evidence="10">The sequence shown here is derived from an EMBL/GenBank/DDBJ whole genome shotgun (WGS) entry which is preliminary data.</text>
</comment>
<keyword evidence="3" id="KW-0479">Metal-binding</keyword>
<sequence>MRHLIALFATSIVMLGASASEPAHGSKPAPEAAKKTDAAAKLAAELAKPAKAVEKAEKAEKPAAEKDDKPAKLHAPLVEKPTIDKSLVEKPSKVSAATADKVAAAVSASEDDAEVDLSVKIAERLAEMRAKQAARVAAAAKARKALEAKRKKEAAIAAAPKISNHWDYDGEFGPENWGKINPAWAQCGKGNRQSPIDIRDGMKVNLDEIDFDYRPSTFSEIDNGHTVQVNVAGGNAINVGNQRYELVQFHFHRPSEEKINGKGTEMVVHLVHRGARGQLAVVAVLLERGKANDAIQTVWNNIPLEKGTLGTPGVDLDPLELLPNRREYYTYMGSMTTPPCTENVLWMVMKQPMTASPAQMALFSRLYPLNARPIQENGGRMVKESN</sequence>
<comment type="catalytic activity">
    <reaction evidence="6">
        <text>hydrogencarbonate + H(+) = CO2 + H2O</text>
        <dbReference type="Rhea" id="RHEA:10748"/>
        <dbReference type="ChEBI" id="CHEBI:15377"/>
        <dbReference type="ChEBI" id="CHEBI:15378"/>
        <dbReference type="ChEBI" id="CHEBI:16526"/>
        <dbReference type="ChEBI" id="CHEBI:17544"/>
        <dbReference type="EC" id="4.2.1.1"/>
    </reaction>
</comment>
<feature type="signal peptide" evidence="8">
    <location>
        <begin position="1"/>
        <end position="19"/>
    </location>
</feature>
<keyword evidence="5" id="KW-0456">Lyase</keyword>
<dbReference type="Proteomes" id="UP001596101">
    <property type="component" value="Unassembled WGS sequence"/>
</dbReference>
<dbReference type="InterPro" id="IPR036398">
    <property type="entry name" value="CA_dom_sf"/>
</dbReference>
<evidence type="ECO:0000256" key="4">
    <source>
        <dbReference type="ARBA" id="ARBA00022833"/>
    </source>
</evidence>
<dbReference type="SUPFAM" id="SSF51069">
    <property type="entry name" value="Carbonic anhydrase"/>
    <property type="match status" value="1"/>
</dbReference>
<comment type="similarity">
    <text evidence="1">Belongs to the alpha-carbonic anhydrase family.</text>
</comment>
<evidence type="ECO:0000313" key="11">
    <source>
        <dbReference type="Proteomes" id="UP001596101"/>
    </source>
</evidence>
<evidence type="ECO:0000256" key="2">
    <source>
        <dbReference type="ARBA" id="ARBA00012925"/>
    </source>
</evidence>
<evidence type="ECO:0000256" key="7">
    <source>
        <dbReference type="SAM" id="MobiDB-lite"/>
    </source>
</evidence>
<dbReference type="InterPro" id="IPR041891">
    <property type="entry name" value="Alpha_CA_prokaryot-like"/>
</dbReference>
<dbReference type="Pfam" id="PF00194">
    <property type="entry name" value="Carb_anhydrase"/>
    <property type="match status" value="1"/>
</dbReference>
<keyword evidence="8" id="KW-0732">Signal</keyword>
<dbReference type="InterPro" id="IPR023561">
    <property type="entry name" value="Carbonic_anhydrase_a-class"/>
</dbReference>